<feature type="region of interest" description="Disordered" evidence="6">
    <location>
        <begin position="305"/>
        <end position="342"/>
    </location>
</feature>
<evidence type="ECO:0000313" key="9">
    <source>
        <dbReference type="Proteomes" id="UP000283530"/>
    </source>
</evidence>
<keyword evidence="2" id="KW-0227">DNA damage</keyword>
<dbReference type="GO" id="GO:0000724">
    <property type="term" value="P:double-strand break repair via homologous recombination"/>
    <property type="evidence" value="ECO:0007669"/>
    <property type="project" value="InterPro"/>
</dbReference>
<dbReference type="InterPro" id="IPR015525">
    <property type="entry name" value="BRCA2"/>
</dbReference>
<dbReference type="InterPro" id="IPR012340">
    <property type="entry name" value="NA-bd_OB-fold"/>
</dbReference>
<evidence type="ECO:0000256" key="2">
    <source>
        <dbReference type="ARBA" id="ARBA00022763"/>
    </source>
</evidence>
<dbReference type="InterPro" id="IPR015187">
    <property type="entry name" value="BRCA2_OB_1"/>
</dbReference>
<organism evidence="8 9">
    <name type="scientific">Cinnamomum micranthum f. kanehirae</name>
    <dbReference type="NCBI Taxonomy" id="337451"/>
    <lineage>
        <taxon>Eukaryota</taxon>
        <taxon>Viridiplantae</taxon>
        <taxon>Streptophyta</taxon>
        <taxon>Embryophyta</taxon>
        <taxon>Tracheophyta</taxon>
        <taxon>Spermatophyta</taxon>
        <taxon>Magnoliopsida</taxon>
        <taxon>Magnoliidae</taxon>
        <taxon>Laurales</taxon>
        <taxon>Lauraceae</taxon>
        <taxon>Cinnamomum</taxon>
    </lineage>
</organism>
<keyword evidence="5" id="KW-0234">DNA repair</keyword>
<evidence type="ECO:0000256" key="5">
    <source>
        <dbReference type="ARBA" id="ARBA00023204"/>
    </source>
</evidence>
<dbReference type="SUPFAM" id="SSF50249">
    <property type="entry name" value="Nucleic acid-binding proteins"/>
    <property type="match status" value="3"/>
</dbReference>
<dbReference type="PANTHER" id="PTHR11289:SF0">
    <property type="entry name" value="BREAST CANCER TYPE 2 SUSCEPTIBILITY PROTEIN"/>
    <property type="match status" value="1"/>
</dbReference>
<dbReference type="Gene3D" id="2.40.50.140">
    <property type="entry name" value="Nucleic acid-binding proteins"/>
    <property type="match status" value="4"/>
</dbReference>
<dbReference type="Proteomes" id="UP000283530">
    <property type="component" value="Unassembled WGS sequence"/>
</dbReference>
<proteinExistence type="predicted"/>
<feature type="region of interest" description="Disordered" evidence="6">
    <location>
        <begin position="547"/>
        <end position="573"/>
    </location>
</feature>
<dbReference type="SUPFAM" id="SSF81872">
    <property type="entry name" value="BRCA2 helical domain"/>
    <property type="match status" value="1"/>
</dbReference>
<keyword evidence="3" id="KW-0238">DNA-binding</keyword>
<dbReference type="PANTHER" id="PTHR11289">
    <property type="entry name" value="BREAST CANCER TYPE 2 SUSCEPTIBILITY PROTEIN BRCA2"/>
    <property type="match status" value="1"/>
</dbReference>
<dbReference type="EMBL" id="QPKB01000003">
    <property type="protein sequence ID" value="RWR81286.1"/>
    <property type="molecule type" value="Genomic_DNA"/>
</dbReference>
<evidence type="ECO:0000313" key="8">
    <source>
        <dbReference type="EMBL" id="RWR81286.1"/>
    </source>
</evidence>
<dbReference type="STRING" id="337451.A0A3S3MJQ4"/>
<dbReference type="AlphaFoldDB" id="A0A3S3MJQ4"/>
<evidence type="ECO:0000256" key="3">
    <source>
        <dbReference type="ARBA" id="ARBA00023125"/>
    </source>
</evidence>
<dbReference type="Pfam" id="PF09169">
    <property type="entry name" value="BRCA-2_helical"/>
    <property type="match status" value="1"/>
</dbReference>
<dbReference type="Pfam" id="PF00634">
    <property type="entry name" value="BRCA2"/>
    <property type="match status" value="3"/>
</dbReference>
<name>A0A3S3MJQ4_9MAGN</name>
<evidence type="ECO:0000256" key="1">
    <source>
        <dbReference type="ARBA" id="ARBA00022737"/>
    </source>
</evidence>
<keyword evidence="4" id="KW-0233">DNA recombination</keyword>
<dbReference type="SUPFAM" id="SSF81878">
    <property type="entry name" value="BRCA2 tower domain"/>
    <property type="match status" value="1"/>
</dbReference>
<evidence type="ECO:0000256" key="4">
    <source>
        <dbReference type="ARBA" id="ARBA00023172"/>
    </source>
</evidence>
<evidence type="ECO:0000259" key="7">
    <source>
        <dbReference type="SMART" id="SM01341"/>
    </source>
</evidence>
<reference evidence="8 9" key="1">
    <citation type="journal article" date="2019" name="Nat. Plants">
        <title>Stout camphor tree genome fills gaps in understanding of flowering plant genome evolution.</title>
        <authorList>
            <person name="Chaw S.M."/>
            <person name="Liu Y.C."/>
            <person name="Wu Y.W."/>
            <person name="Wang H.Y."/>
            <person name="Lin C.I."/>
            <person name="Wu C.S."/>
            <person name="Ke H.M."/>
            <person name="Chang L.Y."/>
            <person name="Hsu C.Y."/>
            <person name="Yang H.T."/>
            <person name="Sudianto E."/>
            <person name="Hsu M.H."/>
            <person name="Wu K.P."/>
            <person name="Wang L.N."/>
            <person name="Leebens-Mack J.H."/>
            <person name="Tsai I.J."/>
        </authorList>
    </citation>
    <scope>NUCLEOTIDE SEQUENCE [LARGE SCALE GENOMIC DNA]</scope>
    <source>
        <strain evidence="9">cv. Chaw 1501</strain>
        <tissue evidence="8">Young leaves</tissue>
    </source>
</reference>
<dbReference type="Pfam" id="PF09103">
    <property type="entry name" value="BRCA-2_OB1"/>
    <property type="match status" value="1"/>
</dbReference>
<feature type="region of interest" description="Disordered" evidence="6">
    <location>
        <begin position="448"/>
        <end position="472"/>
    </location>
</feature>
<feature type="domain" description="Tower" evidence="7">
    <location>
        <begin position="858"/>
        <end position="899"/>
    </location>
</feature>
<keyword evidence="9" id="KW-1185">Reference proteome</keyword>
<dbReference type="InterPro" id="IPR015252">
    <property type="entry name" value="BRCA2_hlx"/>
</dbReference>
<dbReference type="InterPro" id="IPR002093">
    <property type="entry name" value="BRCA2_repeat"/>
</dbReference>
<feature type="compositionally biased region" description="Polar residues" evidence="6">
    <location>
        <begin position="449"/>
        <end position="462"/>
    </location>
</feature>
<dbReference type="PROSITE" id="PS50138">
    <property type="entry name" value="BRCA2_REPEAT"/>
    <property type="match status" value="3"/>
</dbReference>
<dbReference type="SMART" id="SM01341">
    <property type="entry name" value="Tower"/>
    <property type="match status" value="1"/>
</dbReference>
<dbReference type="OrthoDB" id="21095at2759"/>
<sequence>MNPTYPTWRILPDSDKQFRWSVCDRDDEKCNKTIIPQRNPRSNLPSMSDLLLQGHSRIRNESGTGDSAPMFRTGSGKSVTVKQSSIQKALSVIGDGDDEIAPMFRTGLGKSIAVKDSSVRNALDVIGDGNVGAVKAGAVEGSLVGKVAPVIGGGSDDGAPMFRTASGKSVAVKESSIRKALAVFGDESDGVGVVPMFRTGSGKAVAVKEHSMMKASSVLGGGISDRDRMDQHATDQICSFSNSVFQTSCGRMVGVSSAELVKAKTLLGIEENYKLCTSQDTAGRSVSDKMIGTSNLRQMENGVCGSHRTASMHPSGPSDTSSIQQSTSYCQGDRDSSKSDAFPNILGSDPCKSFMKQPPIKFQTAGGQSITVSSDALQRARSLLGDVELEVLPNEFTAHDHSFSYLTGDKNCKDASLNKENVPYASLLPQNSATSKCPVNGFPPHTGLFLNQRQPSSRTEAASSRGDVLKHDDSNGGMSEGIYWSNNNFTCIQKPPSDNNHATLTAVNDSFEKDIASRTVLQGRAPLVDVSNKIEASCANQKYLTSEKRRLGRRSSISPFKRPRSSRFSNPLNVSISFPSKGSSTESTSEDSSCKKKVSTRYPFQMGHLEDEIRHMNAKSAEKYKFHPVPDSAGIGAEAFLDLLVQSGASLLYATEKWVSNHYKWIVWKLACLERGYQTEASGKYLTVSNVLEELKYRYDREVNLGHRSAIKRIVEGDASPASAMVLCISAIHAYPDLKLEEMGSPLAPSKDFCKSLSVSNGAEKTRVANIELTDGWYSLDAVLDAPLSKQLVSRKLFVGQKLRAYVAGLDLSHRLRLLLALGRRTGAPLSFSCIKCDGGPVPRTLAGVTRIYPILYKERLADGTTVVRSERMETKTFQVYNQRRSIIAEGVISELQKDSFGFHSRSDSDSEGAQIFKLLETAAEPEVLMADMNSEQLASFANFRAKQEEINQSDMLKKIEKALDDAGLSGRQVTPLMRVRVVGLTSKCSQRKSRPREGVVTIWNPTEKQVVDLAEGRVYCIGGLMPLNLHSNIIYLQTRGSATTWQSLPLSATESFEPFFTPRKAGFLSSLGEVPLTSEFDMAAVIVYVGEVYVTGQRKKQWIFLTDGSISGSELQMEGLSNCLLAVCFCSSITENESISPFGHNLAGSIVGFCNLVKRARDQVNHLWVAEATENSTYFLSTDFHRCTHLKEAANSACKWAAISSATIQKLRERVLCIIGVNSG</sequence>
<feature type="compositionally biased region" description="Polar residues" evidence="6">
    <location>
        <begin position="317"/>
        <end position="330"/>
    </location>
</feature>
<dbReference type="InterPro" id="IPR036315">
    <property type="entry name" value="BRCA2_hlx_sf"/>
</dbReference>
<dbReference type="GO" id="GO:0003677">
    <property type="term" value="F:DNA binding"/>
    <property type="evidence" value="ECO:0007669"/>
    <property type="project" value="UniProtKB-KW"/>
</dbReference>
<comment type="caution">
    <text evidence="8">The sequence shown here is derived from an EMBL/GenBank/DDBJ whole genome shotgun (WGS) entry which is preliminary data.</text>
</comment>
<evidence type="ECO:0000256" key="6">
    <source>
        <dbReference type="SAM" id="MobiDB-lite"/>
    </source>
</evidence>
<accession>A0A3S3MJQ4</accession>
<dbReference type="InterPro" id="IPR015205">
    <property type="entry name" value="Tower_dom"/>
</dbReference>
<dbReference type="GO" id="GO:0006355">
    <property type="term" value="P:regulation of DNA-templated transcription"/>
    <property type="evidence" value="ECO:0007669"/>
    <property type="project" value="TreeGrafter"/>
</dbReference>
<protein>
    <submittedName>
        <fullName evidence="8">Protein BREAST CANCER SUSCEPTIBILITY 2 B-like protein isoform X1</fullName>
    </submittedName>
</protein>
<gene>
    <name evidence="8" type="ORF">CKAN_00996200</name>
</gene>
<keyword evidence="1" id="KW-0677">Repeat</keyword>